<organism evidence="1 2">
    <name type="scientific">Tanacetum coccineum</name>
    <dbReference type="NCBI Taxonomy" id="301880"/>
    <lineage>
        <taxon>Eukaryota</taxon>
        <taxon>Viridiplantae</taxon>
        <taxon>Streptophyta</taxon>
        <taxon>Embryophyta</taxon>
        <taxon>Tracheophyta</taxon>
        <taxon>Spermatophyta</taxon>
        <taxon>Magnoliopsida</taxon>
        <taxon>eudicotyledons</taxon>
        <taxon>Gunneridae</taxon>
        <taxon>Pentapetalae</taxon>
        <taxon>asterids</taxon>
        <taxon>campanulids</taxon>
        <taxon>Asterales</taxon>
        <taxon>Asteraceae</taxon>
        <taxon>Asteroideae</taxon>
        <taxon>Anthemideae</taxon>
        <taxon>Anthemidinae</taxon>
        <taxon>Tanacetum</taxon>
    </lineage>
</organism>
<dbReference type="Proteomes" id="UP001151760">
    <property type="component" value="Unassembled WGS sequence"/>
</dbReference>
<reference evidence="1" key="2">
    <citation type="submission" date="2022-01" db="EMBL/GenBank/DDBJ databases">
        <authorList>
            <person name="Yamashiro T."/>
            <person name="Shiraishi A."/>
            <person name="Satake H."/>
            <person name="Nakayama K."/>
        </authorList>
    </citation>
    <scope>NUCLEOTIDE SEQUENCE</scope>
</reference>
<dbReference type="EMBL" id="BQNB010009773">
    <property type="protein sequence ID" value="GJS68193.1"/>
    <property type="molecule type" value="Genomic_DNA"/>
</dbReference>
<protein>
    <submittedName>
        <fullName evidence="1">Uncharacterized protein</fullName>
    </submittedName>
</protein>
<proteinExistence type="predicted"/>
<name>A0ABQ4XU04_9ASTR</name>
<accession>A0ABQ4XU04</accession>
<keyword evidence="2" id="KW-1185">Reference proteome</keyword>
<comment type="caution">
    <text evidence="1">The sequence shown here is derived from an EMBL/GenBank/DDBJ whole genome shotgun (WGS) entry which is preliminary data.</text>
</comment>
<evidence type="ECO:0000313" key="1">
    <source>
        <dbReference type="EMBL" id="GJS68193.1"/>
    </source>
</evidence>
<sequence length="76" mass="8865">MLDLRQGQGKHKGPSDCGTTWFRIKFLSGGHFMNALVYYLDMILNLRTIHKQRAKQEDYFKLSRICLRACAICDEL</sequence>
<gene>
    <name evidence="1" type="ORF">Tco_0682758</name>
</gene>
<evidence type="ECO:0000313" key="2">
    <source>
        <dbReference type="Proteomes" id="UP001151760"/>
    </source>
</evidence>
<reference evidence="1" key="1">
    <citation type="journal article" date="2022" name="Int. J. Mol. Sci.">
        <title>Draft Genome of Tanacetum Coccineum: Genomic Comparison of Closely Related Tanacetum-Family Plants.</title>
        <authorList>
            <person name="Yamashiro T."/>
            <person name="Shiraishi A."/>
            <person name="Nakayama K."/>
            <person name="Satake H."/>
        </authorList>
    </citation>
    <scope>NUCLEOTIDE SEQUENCE</scope>
</reference>